<name>A0ABY0IUS3_9RHOO</name>
<dbReference type="EMBL" id="SHKM01000001">
    <property type="protein sequence ID" value="RZT89804.1"/>
    <property type="molecule type" value="Genomic_DNA"/>
</dbReference>
<keyword evidence="4" id="KW-1185">Reference proteome</keyword>
<dbReference type="InterPro" id="IPR041651">
    <property type="entry name" value="DUF5610"/>
</dbReference>
<organism evidence="3 4">
    <name type="scientific">Azospira oryzae</name>
    <dbReference type="NCBI Taxonomy" id="146939"/>
    <lineage>
        <taxon>Bacteria</taxon>
        <taxon>Pseudomonadati</taxon>
        <taxon>Pseudomonadota</taxon>
        <taxon>Betaproteobacteria</taxon>
        <taxon>Rhodocyclales</taxon>
        <taxon>Rhodocyclaceae</taxon>
        <taxon>Azospira</taxon>
    </lineage>
</organism>
<evidence type="ECO:0000313" key="4">
    <source>
        <dbReference type="Proteomes" id="UP000292136"/>
    </source>
</evidence>
<sequence>MPNDIAAPQGPSQQTASANSGNSRVYPQEEHRALKVDTATKQFKVGILESALQVSIQAGNDSQALLFRTAIDRINEVLGISEGPDALQKAASQDNSPEATAARILSFTTGLYAAYAAKRPDDDPEQVASDFVDVIRSGFEKGFNEAKDILKGLNVLNGEVEAGINKTYQLVQKGMDDFLAQLRKPKEETPAATATTPSAAA</sequence>
<proteinExistence type="predicted"/>
<evidence type="ECO:0000259" key="2">
    <source>
        <dbReference type="Pfam" id="PF18433"/>
    </source>
</evidence>
<protein>
    <recommendedName>
        <fullName evidence="2">DUF5610 domain-containing protein</fullName>
    </recommendedName>
</protein>
<accession>A0ABY0IUS3</accession>
<dbReference type="Proteomes" id="UP000292136">
    <property type="component" value="Unassembled WGS sequence"/>
</dbReference>
<feature type="domain" description="DUF5610" evidence="2">
    <location>
        <begin position="60"/>
        <end position="178"/>
    </location>
</feature>
<feature type="region of interest" description="Disordered" evidence="1">
    <location>
        <begin position="1"/>
        <end position="28"/>
    </location>
</feature>
<dbReference type="RefSeq" id="WP_130458464.1">
    <property type="nucleotide sequence ID" value="NZ_SHKM01000001.1"/>
</dbReference>
<reference evidence="3 4" key="1">
    <citation type="submission" date="2019-02" db="EMBL/GenBank/DDBJ databases">
        <title>Genomic Encyclopedia of Type Strains, Phase IV (KMG-IV): sequencing the most valuable type-strain genomes for metagenomic binning, comparative biology and taxonomic classification.</title>
        <authorList>
            <person name="Goeker M."/>
        </authorList>
    </citation>
    <scope>NUCLEOTIDE SEQUENCE [LARGE SCALE GENOMIC DNA]</scope>
    <source>
        <strain evidence="3 4">DSM 21223</strain>
    </source>
</reference>
<evidence type="ECO:0000313" key="3">
    <source>
        <dbReference type="EMBL" id="RZT89804.1"/>
    </source>
</evidence>
<evidence type="ECO:0000256" key="1">
    <source>
        <dbReference type="SAM" id="MobiDB-lite"/>
    </source>
</evidence>
<gene>
    <name evidence="3" type="ORF">EV678_0598</name>
</gene>
<comment type="caution">
    <text evidence="3">The sequence shown here is derived from an EMBL/GenBank/DDBJ whole genome shotgun (WGS) entry which is preliminary data.</text>
</comment>
<dbReference type="Gene3D" id="1.10.132.90">
    <property type="match status" value="1"/>
</dbReference>
<dbReference type="Pfam" id="PF18433">
    <property type="entry name" value="DUF5610"/>
    <property type="match status" value="1"/>
</dbReference>
<feature type="compositionally biased region" description="Polar residues" evidence="1">
    <location>
        <begin position="10"/>
        <end position="25"/>
    </location>
</feature>